<dbReference type="Proteomes" id="UP000032427">
    <property type="component" value="Plasmid pAWOD920"/>
</dbReference>
<dbReference type="PATRIC" id="fig|80852.17.peg.4254"/>
<dbReference type="GO" id="GO:0006313">
    <property type="term" value="P:DNA transposition"/>
    <property type="evidence" value="ECO:0007669"/>
    <property type="project" value="InterPro"/>
</dbReference>
<reference evidence="4" key="1">
    <citation type="submission" date="2014-09" db="EMBL/GenBank/DDBJ databases">
        <authorList>
            <person name="Hjerde E."/>
        </authorList>
    </citation>
    <scope>NUCLEOTIDE SEQUENCE [LARGE SCALE GENOMIC DNA]</scope>
    <source>
        <strain evidence="4">06/09/139</strain>
        <plasmid evidence="4">pAWOD920</plasmid>
    </source>
</reference>
<dbReference type="KEGG" id="awd:AWOD_p920_89"/>
<evidence type="ECO:0000259" key="1">
    <source>
        <dbReference type="Pfam" id="PF04986"/>
    </source>
</evidence>
<dbReference type="Pfam" id="PF04986">
    <property type="entry name" value="Y2_Tnp"/>
    <property type="match status" value="1"/>
</dbReference>
<accession>A0A090IBV1</accession>
<dbReference type="AlphaFoldDB" id="A0A090IBV1"/>
<keyword evidence="3" id="KW-0614">Plasmid</keyword>
<dbReference type="GeneID" id="28543657"/>
<feature type="domain" description="Transposase zinc-binding" evidence="2">
    <location>
        <begin position="17"/>
        <end position="100"/>
    </location>
</feature>
<dbReference type="PANTHER" id="PTHR37023">
    <property type="entry name" value="TRANSPOSASE"/>
    <property type="match status" value="1"/>
</dbReference>
<proteinExistence type="predicted"/>
<geneLocation type="plasmid" evidence="3 4">
    <name>pAWOD920</name>
</geneLocation>
<name>A0A090IBV1_9GAMM</name>
<dbReference type="InterPro" id="IPR026889">
    <property type="entry name" value="Zn_Tnp"/>
</dbReference>
<dbReference type="EMBL" id="LN554848">
    <property type="protein sequence ID" value="CED58007.1"/>
    <property type="molecule type" value="Genomic_DNA"/>
</dbReference>
<evidence type="ECO:0000259" key="2">
    <source>
        <dbReference type="Pfam" id="PF14319"/>
    </source>
</evidence>
<sequence>MYDPNHFKHLFTLGKCFYNAYKERHPFRTVELEAIVKFLSCKTERLGKLTYSCTSHTCTHVKSVLSTCKSKLCPSATERWIATQSEVLPDCKFRHITFTMPGQFWTIFQLNRWLLNDLFSIAANTLLTQAKTKKLIIGIFAALHTYGRKLNFNCHIHLALAELGLDKHENLKKFSFKFASLMKQWRYGIIKLLRDNYDRLIYPSELSDEAKNSQSWNAFLNIQYNRHWNVNIAKKTSHKKHTAKYLGSYVKKPPIAASRLKEYANGNVTFSYLDHNSKKHKELNLTQTEMMLRVLSHVPEKYFKMVRYFGFLSTRLRGDMLSIIYDKLEQKVGEPAIFSFAAMTKAFMKVDPFECILCGSRMVFSGFTRGVKLGQLVSSIENIILLRPI</sequence>
<evidence type="ECO:0000313" key="3">
    <source>
        <dbReference type="EMBL" id="CED58007.1"/>
    </source>
</evidence>
<dbReference type="PANTHER" id="PTHR37023:SF1">
    <property type="entry name" value="ISSOD25 TRANSPOSASE TNPA_ISSOD25"/>
    <property type="match status" value="1"/>
</dbReference>
<gene>
    <name evidence="3" type="ORF">AWOD_p920_89</name>
</gene>
<dbReference type="GO" id="GO:0004803">
    <property type="term" value="F:transposase activity"/>
    <property type="evidence" value="ECO:0007669"/>
    <property type="project" value="InterPro"/>
</dbReference>
<dbReference type="Pfam" id="PF14319">
    <property type="entry name" value="Zn_Tnp_IS91"/>
    <property type="match status" value="1"/>
</dbReference>
<organism evidence="3 4">
    <name type="scientific">Aliivibrio wodanis</name>
    <dbReference type="NCBI Taxonomy" id="80852"/>
    <lineage>
        <taxon>Bacteria</taxon>
        <taxon>Pseudomonadati</taxon>
        <taxon>Pseudomonadota</taxon>
        <taxon>Gammaproteobacteria</taxon>
        <taxon>Vibrionales</taxon>
        <taxon>Vibrionaceae</taxon>
        <taxon>Aliivibrio</taxon>
    </lineage>
</organism>
<protein>
    <submittedName>
        <fullName evidence="3">Transposase, IS91 family</fullName>
    </submittedName>
</protein>
<dbReference type="InterPro" id="IPR007069">
    <property type="entry name" value="Transposase_32"/>
</dbReference>
<dbReference type="GO" id="GO:0003677">
    <property type="term" value="F:DNA binding"/>
    <property type="evidence" value="ECO:0007669"/>
    <property type="project" value="InterPro"/>
</dbReference>
<evidence type="ECO:0000313" key="4">
    <source>
        <dbReference type="Proteomes" id="UP000032427"/>
    </source>
</evidence>
<dbReference type="HOGENOM" id="CLU_038153_0_0_6"/>
<dbReference type="InterPro" id="IPR054832">
    <property type="entry name" value="transpos_IS91"/>
</dbReference>
<keyword evidence="4" id="KW-1185">Reference proteome</keyword>
<dbReference type="NCBIfam" id="NF033538">
    <property type="entry name" value="transpos_IS91"/>
    <property type="match status" value="1"/>
</dbReference>
<feature type="domain" description="Transposase IS801/IS1294" evidence="1">
    <location>
        <begin position="138"/>
        <end position="315"/>
    </location>
</feature>
<dbReference type="OrthoDB" id="6979325at2"/>